<evidence type="ECO:0000256" key="1">
    <source>
        <dbReference type="SAM" id="MobiDB-lite"/>
    </source>
</evidence>
<dbReference type="EMBL" id="NIGF01000005">
    <property type="protein sequence ID" value="PQV64494.1"/>
    <property type="molecule type" value="Genomic_DNA"/>
</dbReference>
<evidence type="ECO:0000313" key="2">
    <source>
        <dbReference type="EMBL" id="PQV64494.1"/>
    </source>
</evidence>
<evidence type="ECO:0008006" key="4">
    <source>
        <dbReference type="Google" id="ProtNLM"/>
    </source>
</evidence>
<reference evidence="2 3" key="1">
    <citation type="journal article" date="2018" name="Syst. Appl. Microbiol.">
        <title>Abditibacterium utsteinense sp. nov., the first cultivated member of candidate phylum FBP, isolated from ice-free Antarctic soil samples.</title>
        <authorList>
            <person name="Tahon G."/>
            <person name="Tytgat B."/>
            <person name="Lebbe L."/>
            <person name="Carlier A."/>
            <person name="Willems A."/>
        </authorList>
    </citation>
    <scope>NUCLEOTIDE SEQUENCE [LARGE SCALE GENOMIC DNA]</scope>
    <source>
        <strain evidence="2 3">LMG 29911</strain>
    </source>
</reference>
<dbReference type="Proteomes" id="UP000237684">
    <property type="component" value="Unassembled WGS sequence"/>
</dbReference>
<sequence>MANDNIQHGIDDDPSGDAEKGAALGGLGGAAVGAAAGSLAGPLGTLIGAVAGGLMGAGASGVAVAAVDSADTHHTLLGEDPGNIRASSDDPVVGTDIGGHNVVTGSNATSEAGNTGLAAGALIGGALGAAVGGPVGAVIGGTIGSLTGGAAGDATEAVDNTAADNNYAGDAFRAGAVPDVNPVLSSAPMTDYRGVDTGLTSVGATDTNADQASIGALGTPGVRLGNDVPGVQTGGLTTQGEDLRGISEKGADFLTGDDRDDKTGGRVLNDRAQ</sequence>
<name>A0A2S8SUN3_9BACT</name>
<accession>A0A2S8SUN3</accession>
<gene>
    <name evidence="2" type="ORF">B1R32_105176</name>
</gene>
<organism evidence="2 3">
    <name type="scientific">Abditibacterium utsteinense</name>
    <dbReference type="NCBI Taxonomy" id="1960156"/>
    <lineage>
        <taxon>Bacteria</taxon>
        <taxon>Pseudomonadati</taxon>
        <taxon>Abditibacteriota</taxon>
        <taxon>Abditibacteriia</taxon>
        <taxon>Abditibacteriales</taxon>
        <taxon>Abditibacteriaceae</taxon>
        <taxon>Abditibacterium</taxon>
    </lineage>
</organism>
<dbReference type="InParanoid" id="A0A2S8SUN3"/>
<comment type="caution">
    <text evidence="2">The sequence shown here is derived from an EMBL/GenBank/DDBJ whole genome shotgun (WGS) entry which is preliminary data.</text>
</comment>
<feature type="region of interest" description="Disordered" evidence="1">
    <location>
        <begin position="1"/>
        <end position="21"/>
    </location>
</feature>
<proteinExistence type="predicted"/>
<dbReference type="AlphaFoldDB" id="A0A2S8SUN3"/>
<evidence type="ECO:0000313" key="3">
    <source>
        <dbReference type="Proteomes" id="UP000237684"/>
    </source>
</evidence>
<feature type="compositionally biased region" description="Basic and acidic residues" evidence="1">
    <location>
        <begin position="241"/>
        <end position="273"/>
    </location>
</feature>
<keyword evidence="3" id="KW-1185">Reference proteome</keyword>
<feature type="region of interest" description="Disordered" evidence="1">
    <location>
        <begin position="227"/>
        <end position="273"/>
    </location>
</feature>
<protein>
    <recommendedName>
        <fullName evidence="4">Glycine zipper</fullName>
    </recommendedName>
</protein>
<dbReference type="RefSeq" id="WP_157947582.1">
    <property type="nucleotide sequence ID" value="NZ_NIGF01000005.1"/>
</dbReference>